<feature type="region of interest" description="Disordered" evidence="1">
    <location>
        <begin position="304"/>
        <end position="344"/>
    </location>
</feature>
<dbReference type="EMBL" id="NSIT01000046">
    <property type="protein sequence ID" value="PJE79813.1"/>
    <property type="molecule type" value="Genomic_DNA"/>
</dbReference>
<comment type="caution">
    <text evidence="2">The sequence shown here is derived from an EMBL/GenBank/DDBJ whole genome shotgun (WGS) entry which is preliminary data.</text>
</comment>
<reference evidence="2" key="1">
    <citation type="journal article" date="2017" name="Appl. Environ. Microbiol.">
        <title>Molecular characterization of an Endozoicomonas-like organism causing infection in king scallop Pecten maximus L.</title>
        <authorList>
            <person name="Cano I."/>
            <person name="van Aerle R."/>
            <person name="Ross S."/>
            <person name="Verner-Jeffreys D.W."/>
            <person name="Paley R.K."/>
            <person name="Rimmer G."/>
            <person name="Ryder D."/>
            <person name="Hooper P."/>
            <person name="Stone D."/>
            <person name="Feist S.W."/>
        </authorList>
    </citation>
    <scope>NUCLEOTIDE SEQUENCE</scope>
</reference>
<organism evidence="2">
    <name type="scientific">invertebrate metagenome</name>
    <dbReference type="NCBI Taxonomy" id="1711999"/>
    <lineage>
        <taxon>unclassified sequences</taxon>
        <taxon>metagenomes</taxon>
        <taxon>organismal metagenomes</taxon>
    </lineage>
</organism>
<evidence type="ECO:0000256" key="1">
    <source>
        <dbReference type="SAM" id="MobiDB-lite"/>
    </source>
</evidence>
<name>A0A2H9T9C5_9ZZZZ</name>
<protein>
    <submittedName>
        <fullName evidence="2">Uncharacterized protein</fullName>
    </submittedName>
</protein>
<gene>
    <name evidence="2" type="ORF">CI610_01208</name>
</gene>
<sequence>MHKKNLLISTLIAILPSLGTATHLRPHELTQETLESLHIRPVCYFVPRCTKQLYDPKHSKKEPLCEECKNEKEERKKATELKKNAYWYIYDGQTILHYSEEKGWCADRLTDIYGRKIHIPSFDSEDFSAQSIAQSAKEILGLLLNKKHQEFNKTYGEPVYSDTKGSSNPLTLWFEIAPSYETMSQFSRLSDTPIPVHYAVLIINGINIADYLVSQTYASYTNDYAMNPIGTTLIQMEGSQFNLPNSPKIHIERKIIPDAGQYRKKKQPERIAAEEFPALPMTTEPVQSYPCSWPKTKHPINYVRAANKAPLKKSPPQPSIQKTKTGLPERNLTRSHLTREPPPH</sequence>
<accession>A0A2H9T9C5</accession>
<evidence type="ECO:0000313" key="2">
    <source>
        <dbReference type="EMBL" id="PJE79813.1"/>
    </source>
</evidence>
<proteinExistence type="predicted"/>
<dbReference type="AlphaFoldDB" id="A0A2H9T9C5"/>